<comment type="similarity">
    <text evidence="4 7">Belongs to the NanE family.</text>
</comment>
<dbReference type="GO" id="GO:0005975">
    <property type="term" value="P:carbohydrate metabolic process"/>
    <property type="evidence" value="ECO:0007669"/>
    <property type="project" value="UniProtKB-UniRule"/>
</dbReference>
<dbReference type="RefSeq" id="WP_073155360.1">
    <property type="nucleotide sequence ID" value="NZ_FQVL01000008.1"/>
</dbReference>
<evidence type="ECO:0000256" key="5">
    <source>
        <dbReference type="ARBA" id="ARBA00023235"/>
    </source>
</evidence>
<dbReference type="AlphaFoldDB" id="A0A1M4Z9D4"/>
<accession>A0A1M4Z9D4</accession>
<dbReference type="HAMAP" id="MF_01235">
    <property type="entry name" value="ManNAc6P_epimer"/>
    <property type="match status" value="1"/>
</dbReference>
<organism evidence="8 9">
    <name type="scientific">Seinonella peptonophila</name>
    <dbReference type="NCBI Taxonomy" id="112248"/>
    <lineage>
        <taxon>Bacteria</taxon>
        <taxon>Bacillati</taxon>
        <taxon>Bacillota</taxon>
        <taxon>Bacilli</taxon>
        <taxon>Bacillales</taxon>
        <taxon>Thermoactinomycetaceae</taxon>
        <taxon>Seinonella</taxon>
    </lineage>
</organism>
<dbReference type="SUPFAM" id="SSF51366">
    <property type="entry name" value="Ribulose-phoshate binding barrel"/>
    <property type="match status" value="1"/>
</dbReference>
<dbReference type="Gene3D" id="3.20.20.70">
    <property type="entry name" value="Aldolase class I"/>
    <property type="match status" value="1"/>
</dbReference>
<evidence type="ECO:0000313" key="8">
    <source>
        <dbReference type="EMBL" id="SHF14614.1"/>
    </source>
</evidence>
<protein>
    <recommendedName>
        <fullName evidence="7">Putative N-acetylmannosamine-6-phosphate 2-epimerase</fullName>
        <ecNumber evidence="7">5.1.3.9</ecNumber>
    </recommendedName>
    <alternativeName>
        <fullName evidence="7">ManNAc-6-P epimerase</fullName>
    </alternativeName>
</protein>
<dbReference type="InterPro" id="IPR013785">
    <property type="entry name" value="Aldolase_TIM"/>
</dbReference>
<dbReference type="FunFam" id="3.20.20.70:FF:000035">
    <property type="entry name" value="Putative N-acetylmannosamine-6-phosphate 2-epimerase"/>
    <property type="match status" value="1"/>
</dbReference>
<dbReference type="InterPro" id="IPR011060">
    <property type="entry name" value="RibuloseP-bd_barrel"/>
</dbReference>
<dbReference type="EC" id="5.1.3.9" evidence="7"/>
<dbReference type="Proteomes" id="UP000184476">
    <property type="component" value="Unassembled WGS sequence"/>
</dbReference>
<name>A0A1M4Z9D4_9BACL</name>
<dbReference type="GO" id="GO:0047465">
    <property type="term" value="F:N-acylglucosamine-6-phosphate 2-epimerase activity"/>
    <property type="evidence" value="ECO:0007669"/>
    <property type="project" value="UniProtKB-EC"/>
</dbReference>
<dbReference type="GO" id="GO:0006053">
    <property type="term" value="P:N-acetylmannosamine catabolic process"/>
    <property type="evidence" value="ECO:0007669"/>
    <property type="project" value="TreeGrafter"/>
</dbReference>
<sequence length="237" mass="26241">MLKQINQRLVVSCQALEHEPLHSSYIMSKMALAAQEGGAAGIRANSQADIQAIKAEVALPVIGIIKRNYEDSDVFITATKRELNELFESGCDMIAMDATFRKRPSGIQLADLVTYVRKQNPAIQLMADISSVEEARYAEKLGFDCVSTTLYGYTDQTKEQKLYDSNFSFLKHVLHHVSLPVIAEGNIITPEMAQKALILDAHAVVVGGAITRPHQITARFVEQISKQNHTVTAETQR</sequence>
<gene>
    <name evidence="7" type="primary">nanE</name>
    <name evidence="8" type="ORF">SAMN05444392_108116</name>
</gene>
<evidence type="ECO:0000256" key="4">
    <source>
        <dbReference type="ARBA" id="ARBA00007439"/>
    </source>
</evidence>
<dbReference type="OrthoDB" id="9781704at2"/>
<dbReference type="CDD" id="cd04729">
    <property type="entry name" value="NanE"/>
    <property type="match status" value="1"/>
</dbReference>
<dbReference type="Pfam" id="PF04131">
    <property type="entry name" value="NanE"/>
    <property type="match status" value="1"/>
</dbReference>
<evidence type="ECO:0000256" key="7">
    <source>
        <dbReference type="HAMAP-Rule" id="MF_01235"/>
    </source>
</evidence>
<dbReference type="PANTHER" id="PTHR36204:SF1">
    <property type="entry name" value="N-ACETYLMANNOSAMINE-6-PHOSPHATE 2-EPIMERASE-RELATED"/>
    <property type="match status" value="1"/>
</dbReference>
<evidence type="ECO:0000256" key="3">
    <source>
        <dbReference type="ARBA" id="ARBA00005081"/>
    </source>
</evidence>
<evidence type="ECO:0000256" key="1">
    <source>
        <dbReference type="ARBA" id="ARBA00000056"/>
    </source>
</evidence>
<dbReference type="EMBL" id="FQVL01000008">
    <property type="protein sequence ID" value="SHF14614.1"/>
    <property type="molecule type" value="Genomic_DNA"/>
</dbReference>
<evidence type="ECO:0000313" key="9">
    <source>
        <dbReference type="Proteomes" id="UP000184476"/>
    </source>
</evidence>
<comment type="catalytic activity">
    <reaction evidence="1 7">
        <text>an N-acyl-D-glucosamine 6-phosphate = an N-acyl-D-mannosamine 6-phosphate</text>
        <dbReference type="Rhea" id="RHEA:23932"/>
        <dbReference type="ChEBI" id="CHEBI:57599"/>
        <dbReference type="ChEBI" id="CHEBI:57666"/>
        <dbReference type="EC" id="5.1.3.9"/>
    </reaction>
</comment>
<dbReference type="NCBIfam" id="NF002231">
    <property type="entry name" value="PRK01130.1"/>
    <property type="match status" value="1"/>
</dbReference>
<dbReference type="GO" id="GO:0019262">
    <property type="term" value="P:N-acetylneuraminate catabolic process"/>
    <property type="evidence" value="ECO:0007669"/>
    <property type="project" value="UniProtKB-UniRule"/>
</dbReference>
<keyword evidence="5 7" id="KW-0413">Isomerase</keyword>
<comment type="pathway">
    <text evidence="3 7">Amino-sugar metabolism; N-acetylneuraminate degradation; D-fructose 6-phosphate from N-acetylneuraminate: step 3/5.</text>
</comment>
<dbReference type="UniPathway" id="UPA00629">
    <property type="reaction ID" value="UER00682"/>
</dbReference>
<dbReference type="STRING" id="112248.SAMN05444392_108116"/>
<reference evidence="8 9" key="1">
    <citation type="submission" date="2016-11" db="EMBL/GenBank/DDBJ databases">
        <authorList>
            <person name="Jaros S."/>
            <person name="Januszkiewicz K."/>
            <person name="Wedrychowicz H."/>
        </authorList>
    </citation>
    <scope>NUCLEOTIDE SEQUENCE [LARGE SCALE GENOMIC DNA]</scope>
    <source>
        <strain evidence="8 9">DSM 44666</strain>
    </source>
</reference>
<dbReference type="InterPro" id="IPR007260">
    <property type="entry name" value="NanE"/>
</dbReference>
<keyword evidence="6 7" id="KW-0119">Carbohydrate metabolism</keyword>
<dbReference type="PANTHER" id="PTHR36204">
    <property type="entry name" value="N-ACETYLMANNOSAMINE-6-PHOSPHATE 2-EPIMERASE-RELATED"/>
    <property type="match status" value="1"/>
</dbReference>
<comment type="function">
    <text evidence="2 7">Converts N-acetylmannosamine-6-phosphate (ManNAc-6-P) to N-acetylglucosamine-6-phosphate (GlcNAc-6-P).</text>
</comment>
<evidence type="ECO:0000256" key="6">
    <source>
        <dbReference type="ARBA" id="ARBA00023277"/>
    </source>
</evidence>
<keyword evidence="9" id="KW-1185">Reference proteome</keyword>
<proteinExistence type="inferred from homology"/>
<evidence type="ECO:0000256" key="2">
    <source>
        <dbReference type="ARBA" id="ARBA00002147"/>
    </source>
</evidence>
<dbReference type="GO" id="GO:0005829">
    <property type="term" value="C:cytosol"/>
    <property type="evidence" value="ECO:0007669"/>
    <property type="project" value="TreeGrafter"/>
</dbReference>